<reference evidence="2" key="1">
    <citation type="journal article" date="2019" name="Int. J. Syst. Evol. Microbiol.">
        <title>The Global Catalogue of Microorganisms (GCM) 10K type strain sequencing project: providing services to taxonomists for standard genome sequencing and annotation.</title>
        <authorList>
            <consortium name="The Broad Institute Genomics Platform"/>
            <consortium name="The Broad Institute Genome Sequencing Center for Infectious Disease"/>
            <person name="Wu L."/>
            <person name="Ma J."/>
        </authorList>
    </citation>
    <scope>NUCLEOTIDE SEQUENCE [LARGE SCALE GENOMIC DNA]</scope>
    <source>
        <strain evidence="2">KCTC 52298</strain>
    </source>
</reference>
<dbReference type="PROSITE" id="PS51257">
    <property type="entry name" value="PROKAR_LIPOPROTEIN"/>
    <property type="match status" value="1"/>
</dbReference>
<evidence type="ECO:0008006" key="3">
    <source>
        <dbReference type="Google" id="ProtNLM"/>
    </source>
</evidence>
<dbReference type="EMBL" id="JBHULD010000008">
    <property type="protein sequence ID" value="MFD2554377.1"/>
    <property type="molecule type" value="Genomic_DNA"/>
</dbReference>
<dbReference type="Gene3D" id="3.40.390.10">
    <property type="entry name" value="Collagenase (Catalytic Domain)"/>
    <property type="match status" value="1"/>
</dbReference>
<accession>A0ABW5KZL5</accession>
<dbReference type="Proteomes" id="UP001597440">
    <property type="component" value="Unassembled WGS sequence"/>
</dbReference>
<sequence length="424" mass="47259">MKRILYVLVLLFVLQGCEKEKFDYQVYQPRASDIDVVEFSTGSPTLIADGKASLQFVLEAFRRVEVKNKAGVTKDTLMFVDYRALPKNEVKVFVEGKLIEGTSYSTTDLSKGTISCYAQIGDAKSETRQVTIRKPKDVGEKRYVDVVFHVFELSGTDAAYDPLTYQEVTPKLLQQGLDYANAIFNNSVGNDPNGGNAQIEFRLARKNASGVNLAIPGYNRIFYDSTWKGTASLFNPSHFTVKINSTASYQWDKDKFLNVYIFPTAANTFLGDTKAAYQIVPAGQEALLGIPKIVNSVADVPTTDFFLNYGLGIHRTAFFPDPSNRVEIASYLAAYYATYPTSSTGNTVVDYVSDTRKYLTGSTQTANISTGLMKVSVDGYKFLANNAMDDIRYASLRNNFTQGQVERLRLVMERSPVRKAWSLQ</sequence>
<evidence type="ECO:0000313" key="1">
    <source>
        <dbReference type="EMBL" id="MFD2554377.1"/>
    </source>
</evidence>
<evidence type="ECO:0000313" key="2">
    <source>
        <dbReference type="Proteomes" id="UP001597440"/>
    </source>
</evidence>
<proteinExistence type="predicted"/>
<keyword evidence="2" id="KW-1185">Reference proteome</keyword>
<dbReference type="RefSeq" id="WP_210355829.1">
    <property type="nucleotide sequence ID" value="NZ_JAEQMU010000006.1"/>
</dbReference>
<organism evidence="1 2">
    <name type="scientific">Sphingobacterium tabacisoli</name>
    <dbReference type="NCBI Taxonomy" id="2044855"/>
    <lineage>
        <taxon>Bacteria</taxon>
        <taxon>Pseudomonadati</taxon>
        <taxon>Bacteroidota</taxon>
        <taxon>Sphingobacteriia</taxon>
        <taxon>Sphingobacteriales</taxon>
        <taxon>Sphingobacteriaceae</taxon>
        <taxon>Sphingobacterium</taxon>
    </lineage>
</organism>
<name>A0ABW5KZL5_9SPHI</name>
<protein>
    <recommendedName>
        <fullName evidence="3">DUF4843 domain-containing protein</fullName>
    </recommendedName>
</protein>
<gene>
    <name evidence="1" type="ORF">ACFSQW_08240</name>
</gene>
<dbReference type="InterPro" id="IPR024079">
    <property type="entry name" value="MetalloPept_cat_dom_sf"/>
</dbReference>
<comment type="caution">
    <text evidence="1">The sequence shown here is derived from an EMBL/GenBank/DDBJ whole genome shotgun (WGS) entry which is preliminary data.</text>
</comment>